<dbReference type="InterPro" id="IPR009057">
    <property type="entry name" value="Homeodomain-like_sf"/>
</dbReference>
<dbReference type="InterPro" id="IPR020449">
    <property type="entry name" value="Tscrpt_reg_AraC-type_HTH"/>
</dbReference>
<reference evidence="7" key="1">
    <citation type="submission" date="2017-09" db="EMBL/GenBank/DDBJ databases">
        <title>Arcobacter canalis sp. nov., a new species isolated from a water canal contaminated with urban sewage.</title>
        <authorList>
            <person name="Perez-Cataluna A."/>
            <person name="Salas-Masso N."/>
            <person name="Figueras M.J."/>
        </authorList>
    </citation>
    <scope>NUCLEOTIDE SEQUENCE [LARGE SCALE GENOMIC DNA]</scope>
    <source>
        <strain evidence="7">CECT 7727</strain>
    </source>
</reference>
<gene>
    <name evidence="5" type="ORF">AMRN_0006</name>
    <name evidence="6" type="ORF">CPH92_05045</name>
</gene>
<dbReference type="Proteomes" id="UP000264693">
    <property type="component" value="Chromosome"/>
</dbReference>
<evidence type="ECO:0000256" key="2">
    <source>
        <dbReference type="ARBA" id="ARBA00023125"/>
    </source>
</evidence>
<dbReference type="InterPro" id="IPR018060">
    <property type="entry name" value="HTH_AraC"/>
</dbReference>
<organism evidence="5 8">
    <name type="scientific">Malaciobacter marinus</name>
    <dbReference type="NCBI Taxonomy" id="505249"/>
    <lineage>
        <taxon>Bacteria</taxon>
        <taxon>Pseudomonadati</taxon>
        <taxon>Campylobacterota</taxon>
        <taxon>Epsilonproteobacteria</taxon>
        <taxon>Campylobacterales</taxon>
        <taxon>Arcobacteraceae</taxon>
        <taxon>Malaciobacter</taxon>
    </lineage>
</organism>
<reference evidence="6" key="2">
    <citation type="submission" date="2017-09" db="EMBL/GenBank/DDBJ databases">
        <authorList>
            <person name="Perez-Cataluna A."/>
            <person name="Figueras M.J."/>
            <person name="Salas-Masso N."/>
        </authorList>
    </citation>
    <scope>NUCLEOTIDE SEQUENCE</scope>
    <source>
        <strain evidence="6">CECT 7727</strain>
    </source>
</reference>
<reference evidence="5 8" key="3">
    <citation type="submission" date="2018-08" db="EMBL/GenBank/DDBJ databases">
        <title>Complete genome of the Arcobacter marinus type strain JCM 15502.</title>
        <authorList>
            <person name="Miller W.G."/>
            <person name="Yee E."/>
            <person name="Huynh S."/>
            <person name="Parker C.T."/>
        </authorList>
    </citation>
    <scope>NUCLEOTIDE SEQUENCE [LARGE SCALE GENOMIC DNA]</scope>
    <source>
        <strain evidence="5 8">JCM 15502</strain>
    </source>
</reference>
<dbReference type="EMBL" id="CP032101">
    <property type="protein sequence ID" value="AXX85808.1"/>
    <property type="molecule type" value="Genomic_DNA"/>
</dbReference>
<evidence type="ECO:0000313" key="5">
    <source>
        <dbReference type="EMBL" id="AXX85808.1"/>
    </source>
</evidence>
<dbReference type="Proteomes" id="UP000224740">
    <property type="component" value="Unassembled WGS sequence"/>
</dbReference>
<dbReference type="Pfam" id="PF02311">
    <property type="entry name" value="AraC_binding"/>
    <property type="match status" value="1"/>
</dbReference>
<dbReference type="InterPro" id="IPR037923">
    <property type="entry name" value="HTH-like"/>
</dbReference>
<dbReference type="InterPro" id="IPR003313">
    <property type="entry name" value="AraC-bd"/>
</dbReference>
<evidence type="ECO:0000256" key="1">
    <source>
        <dbReference type="ARBA" id="ARBA00023015"/>
    </source>
</evidence>
<dbReference type="SMART" id="SM00342">
    <property type="entry name" value="HTH_ARAC"/>
    <property type="match status" value="1"/>
</dbReference>
<accession>A0A347TGT0</accession>
<keyword evidence="7" id="KW-1185">Reference proteome</keyword>
<dbReference type="AlphaFoldDB" id="A0A347TGT0"/>
<dbReference type="Gene3D" id="1.10.10.60">
    <property type="entry name" value="Homeodomain-like"/>
    <property type="match status" value="1"/>
</dbReference>
<keyword evidence="1" id="KW-0805">Transcription regulation</keyword>
<dbReference type="Pfam" id="PF12833">
    <property type="entry name" value="HTH_18"/>
    <property type="match status" value="1"/>
</dbReference>
<evidence type="ECO:0000313" key="6">
    <source>
        <dbReference type="EMBL" id="PHO15794.1"/>
    </source>
</evidence>
<evidence type="ECO:0000259" key="4">
    <source>
        <dbReference type="PROSITE" id="PS01124"/>
    </source>
</evidence>
<sequence>MKDLLEVEFLHKLKEYGFEILTFKQLFKNIDLNTHFMTKAHRIKFYHILYFTKALDYHFIDFKKYNVKDNCMIFLSKEQIHSFSKTTNYEGYIILFTDEFLKRNFLSLNDSIFNILLKPSILYNCKEDYQTIFKQLHNDYKKSYQYKEKLNSTLFNYLILKAKEEFSKQNKNNINQKYNDIYNKFKNLFHKNYYKNRSVNYYSSLLNISSKHLNTICKQKTNLTAKQLISSYIILEAKRKLITTNSAIKQIAYELGFIETTNFIKFFKKHTNISPSKFKEKNSC</sequence>
<dbReference type="PRINTS" id="PR00032">
    <property type="entry name" value="HTHARAC"/>
</dbReference>
<dbReference type="PROSITE" id="PS01124">
    <property type="entry name" value="HTH_ARAC_FAMILY_2"/>
    <property type="match status" value="1"/>
</dbReference>
<protein>
    <submittedName>
        <fullName evidence="5">Transcriptional regulator, AraC family</fullName>
    </submittedName>
</protein>
<feature type="domain" description="HTH araC/xylS-type" evidence="4">
    <location>
        <begin position="183"/>
        <end position="281"/>
    </location>
</feature>
<evidence type="ECO:0000313" key="7">
    <source>
        <dbReference type="Proteomes" id="UP000224740"/>
    </source>
</evidence>
<dbReference type="RefSeq" id="WP_099310664.1">
    <property type="nucleotide sequence ID" value="NZ_CP032101.1"/>
</dbReference>
<dbReference type="GO" id="GO:0003700">
    <property type="term" value="F:DNA-binding transcription factor activity"/>
    <property type="evidence" value="ECO:0007669"/>
    <property type="project" value="InterPro"/>
</dbReference>
<proteinExistence type="predicted"/>
<dbReference type="EMBL" id="NXAO01000019">
    <property type="protein sequence ID" value="PHO15794.1"/>
    <property type="molecule type" value="Genomic_DNA"/>
</dbReference>
<dbReference type="SUPFAM" id="SSF51215">
    <property type="entry name" value="Regulatory protein AraC"/>
    <property type="match status" value="1"/>
</dbReference>
<keyword evidence="3" id="KW-0804">Transcription</keyword>
<evidence type="ECO:0000313" key="8">
    <source>
        <dbReference type="Proteomes" id="UP000264693"/>
    </source>
</evidence>
<dbReference type="PANTHER" id="PTHR43280:SF32">
    <property type="entry name" value="TRANSCRIPTIONAL REGULATORY PROTEIN"/>
    <property type="match status" value="1"/>
</dbReference>
<dbReference type="GO" id="GO:0043565">
    <property type="term" value="F:sequence-specific DNA binding"/>
    <property type="evidence" value="ECO:0007669"/>
    <property type="project" value="InterPro"/>
</dbReference>
<evidence type="ECO:0000256" key="3">
    <source>
        <dbReference type="ARBA" id="ARBA00023163"/>
    </source>
</evidence>
<dbReference type="SUPFAM" id="SSF46689">
    <property type="entry name" value="Homeodomain-like"/>
    <property type="match status" value="1"/>
</dbReference>
<name>A0A347TGT0_9BACT</name>
<keyword evidence="2" id="KW-0238">DNA-binding</keyword>
<dbReference type="PANTHER" id="PTHR43280">
    <property type="entry name" value="ARAC-FAMILY TRANSCRIPTIONAL REGULATOR"/>
    <property type="match status" value="1"/>
</dbReference>
<dbReference type="KEGG" id="amar:AMRN_0006"/>